<dbReference type="CDD" id="cd14014">
    <property type="entry name" value="STKc_PknB_like"/>
    <property type="match status" value="1"/>
</dbReference>
<protein>
    <recommendedName>
        <fullName evidence="1">non-specific serine/threonine protein kinase</fullName>
        <ecNumber evidence="1">2.7.11.1</ecNumber>
    </recommendedName>
</protein>
<dbReference type="Proteomes" id="UP000001880">
    <property type="component" value="Chromosome"/>
</dbReference>
<evidence type="ECO:0000256" key="8">
    <source>
        <dbReference type="SAM" id="MobiDB-lite"/>
    </source>
</evidence>
<feature type="binding site" evidence="7">
    <location>
        <position position="183"/>
    </location>
    <ligand>
        <name>ATP</name>
        <dbReference type="ChEBI" id="CHEBI:30616"/>
    </ligand>
</feature>
<evidence type="ECO:0000256" key="9">
    <source>
        <dbReference type="SAM" id="Phobius"/>
    </source>
</evidence>
<dbReference type="GO" id="GO:0004674">
    <property type="term" value="F:protein serine/threonine kinase activity"/>
    <property type="evidence" value="ECO:0007669"/>
    <property type="project" value="UniProtKB-KW"/>
</dbReference>
<feature type="domain" description="Protein kinase" evidence="10">
    <location>
        <begin position="154"/>
        <end position="414"/>
    </location>
</feature>
<evidence type="ECO:0000259" key="10">
    <source>
        <dbReference type="PROSITE" id="PS50011"/>
    </source>
</evidence>
<evidence type="ECO:0000256" key="7">
    <source>
        <dbReference type="PROSITE-ProRule" id="PRU10141"/>
    </source>
</evidence>
<keyword evidence="9" id="KW-1133">Transmembrane helix</keyword>
<dbReference type="PROSITE" id="PS50011">
    <property type="entry name" value="PROTEIN_KINASE_DOM"/>
    <property type="match status" value="1"/>
</dbReference>
<feature type="compositionally biased region" description="Basic and acidic residues" evidence="8">
    <location>
        <begin position="397"/>
        <end position="414"/>
    </location>
</feature>
<dbReference type="eggNOG" id="COG0515">
    <property type="taxonomic scope" value="Bacteria"/>
</dbReference>
<dbReference type="PANTHER" id="PTHR43289">
    <property type="entry name" value="MITOGEN-ACTIVATED PROTEIN KINASE KINASE KINASE 20-RELATED"/>
    <property type="match status" value="1"/>
</dbReference>
<dbReference type="InterPro" id="IPR008271">
    <property type="entry name" value="Ser/Thr_kinase_AS"/>
</dbReference>
<reference evidence="11 12" key="1">
    <citation type="journal article" date="2010" name="Stand. Genomic Sci.">
        <title>Complete genome sequence of Haliangium ochraceum type strain (SMP-2).</title>
        <authorList>
            <consortium name="US DOE Joint Genome Institute (JGI-PGF)"/>
            <person name="Ivanova N."/>
            <person name="Daum C."/>
            <person name="Lang E."/>
            <person name="Abt B."/>
            <person name="Kopitz M."/>
            <person name="Saunders E."/>
            <person name="Lapidus A."/>
            <person name="Lucas S."/>
            <person name="Glavina Del Rio T."/>
            <person name="Nolan M."/>
            <person name="Tice H."/>
            <person name="Copeland A."/>
            <person name="Cheng J.F."/>
            <person name="Chen F."/>
            <person name="Bruce D."/>
            <person name="Goodwin L."/>
            <person name="Pitluck S."/>
            <person name="Mavromatis K."/>
            <person name="Pati A."/>
            <person name="Mikhailova N."/>
            <person name="Chen A."/>
            <person name="Palaniappan K."/>
            <person name="Land M."/>
            <person name="Hauser L."/>
            <person name="Chang Y.J."/>
            <person name="Jeffries C.D."/>
            <person name="Detter J.C."/>
            <person name="Brettin T."/>
            <person name="Rohde M."/>
            <person name="Goker M."/>
            <person name="Bristow J."/>
            <person name="Markowitz V."/>
            <person name="Eisen J.A."/>
            <person name="Hugenholtz P."/>
            <person name="Kyrpides N.C."/>
            <person name="Klenk H.P."/>
        </authorList>
    </citation>
    <scope>NUCLEOTIDE SEQUENCE [LARGE SCALE GENOMIC DNA]</scope>
    <source>
        <strain evidence="12">DSM 14365 / CIP 107738 / JCM 11303 / AJ 13395 / SMP-2</strain>
    </source>
</reference>
<evidence type="ECO:0000313" key="12">
    <source>
        <dbReference type="Proteomes" id="UP000001880"/>
    </source>
</evidence>
<dbReference type="InterPro" id="IPR017441">
    <property type="entry name" value="Protein_kinase_ATP_BS"/>
</dbReference>
<evidence type="ECO:0000256" key="1">
    <source>
        <dbReference type="ARBA" id="ARBA00012513"/>
    </source>
</evidence>
<gene>
    <name evidence="11" type="ordered locus">Hoch_6663</name>
</gene>
<keyword evidence="2 11" id="KW-0723">Serine/threonine-protein kinase</keyword>
<keyword evidence="9" id="KW-0472">Membrane</keyword>
<evidence type="ECO:0000256" key="3">
    <source>
        <dbReference type="ARBA" id="ARBA00022679"/>
    </source>
</evidence>
<dbReference type="EMBL" id="CP001804">
    <property type="protein sequence ID" value="ACY19129.1"/>
    <property type="molecule type" value="Genomic_DNA"/>
</dbReference>
<dbReference type="STRING" id="502025.Hoch_6663"/>
<dbReference type="GO" id="GO:0005524">
    <property type="term" value="F:ATP binding"/>
    <property type="evidence" value="ECO:0007669"/>
    <property type="project" value="UniProtKB-UniRule"/>
</dbReference>
<dbReference type="InterPro" id="IPR000719">
    <property type="entry name" value="Prot_kinase_dom"/>
</dbReference>
<dbReference type="PROSITE" id="PS00108">
    <property type="entry name" value="PROTEIN_KINASE_ST"/>
    <property type="match status" value="1"/>
</dbReference>
<evidence type="ECO:0000313" key="11">
    <source>
        <dbReference type="EMBL" id="ACY19129.1"/>
    </source>
</evidence>
<feature type="region of interest" description="Disordered" evidence="8">
    <location>
        <begin position="395"/>
        <end position="414"/>
    </location>
</feature>
<evidence type="ECO:0000256" key="4">
    <source>
        <dbReference type="ARBA" id="ARBA00022741"/>
    </source>
</evidence>
<dbReference type="PROSITE" id="PS00107">
    <property type="entry name" value="PROTEIN_KINASE_ATP"/>
    <property type="match status" value="1"/>
</dbReference>
<dbReference type="AlphaFoldDB" id="D0LSZ3"/>
<dbReference type="Gene3D" id="1.10.510.10">
    <property type="entry name" value="Transferase(Phosphotransferase) domain 1"/>
    <property type="match status" value="1"/>
</dbReference>
<dbReference type="EC" id="2.7.11.1" evidence="1"/>
<keyword evidence="3" id="KW-0808">Transferase</keyword>
<evidence type="ECO:0000256" key="5">
    <source>
        <dbReference type="ARBA" id="ARBA00022777"/>
    </source>
</evidence>
<accession>D0LSZ3</accession>
<proteinExistence type="predicted"/>
<keyword evidence="6 7" id="KW-0067">ATP-binding</keyword>
<dbReference type="HOGENOM" id="CLU_663537_0_0_7"/>
<evidence type="ECO:0000256" key="2">
    <source>
        <dbReference type="ARBA" id="ARBA00022527"/>
    </source>
</evidence>
<evidence type="ECO:0000256" key="6">
    <source>
        <dbReference type="ARBA" id="ARBA00022840"/>
    </source>
</evidence>
<keyword evidence="9" id="KW-0812">Transmembrane</keyword>
<feature type="transmembrane region" description="Helical" evidence="9">
    <location>
        <begin position="20"/>
        <end position="37"/>
    </location>
</feature>
<sequence length="414" mass="44839">MPGLRYPPRPALRYNPAVDFVAIVALIMVFGPFFYGVKRRYDLKEKQLEANRPPEPKLLEAHEAERARLLERIENLEAIVCNNDYELNMRIAQLAETQSAAGALQAAPQAIADDGTGPTLDAPRDDLAGRAASVRAVTSATAELRVGARLAGRYTIERLLGRGGMGAVYLAHDQSLDEQVALKVISSTWHHDHKSVSERFRREVAAARKVSSPHVIRLHDLGEDDSGLLYLSMEYFAGQTLAEMVEKNGPLSPEALRDILGGVCAGLTVAHQAGVVHRDLKPQNVLVDEKRSVKLIDFGLATTSLAPGLTATGMLLGTPHYMSPEQVRGRPVTARSDIYALGALAFFAATGRAPFTGDNPIAISFAHTSEIPPRARSLRSSLSEALDDMIAAALAKDPGERPRSADEFRKALSA</sequence>
<organism evidence="11 12">
    <name type="scientific">Haliangium ochraceum (strain DSM 14365 / JCM 11303 / SMP-2)</name>
    <dbReference type="NCBI Taxonomy" id="502025"/>
    <lineage>
        <taxon>Bacteria</taxon>
        <taxon>Pseudomonadati</taxon>
        <taxon>Myxococcota</taxon>
        <taxon>Polyangia</taxon>
        <taxon>Haliangiales</taxon>
        <taxon>Kofleriaceae</taxon>
        <taxon>Haliangium</taxon>
    </lineage>
</organism>
<name>D0LSZ3_HALO1</name>
<dbReference type="Pfam" id="PF00069">
    <property type="entry name" value="Pkinase"/>
    <property type="match status" value="1"/>
</dbReference>
<keyword evidence="12" id="KW-1185">Reference proteome</keyword>
<dbReference type="InterPro" id="IPR011009">
    <property type="entry name" value="Kinase-like_dom_sf"/>
</dbReference>
<dbReference type="SUPFAM" id="SSF56112">
    <property type="entry name" value="Protein kinase-like (PK-like)"/>
    <property type="match status" value="1"/>
</dbReference>
<keyword evidence="5 11" id="KW-0418">Kinase</keyword>
<dbReference type="Gene3D" id="3.30.200.20">
    <property type="entry name" value="Phosphorylase Kinase, domain 1"/>
    <property type="match status" value="1"/>
</dbReference>
<dbReference type="FunFam" id="1.10.510.10:FF:000021">
    <property type="entry name" value="Serine/threonine protein kinase"/>
    <property type="match status" value="1"/>
</dbReference>
<dbReference type="PANTHER" id="PTHR43289:SF6">
    <property type="entry name" value="SERINE_THREONINE-PROTEIN KINASE NEKL-3"/>
    <property type="match status" value="1"/>
</dbReference>
<keyword evidence="4 7" id="KW-0547">Nucleotide-binding</keyword>
<dbReference type="SMART" id="SM00220">
    <property type="entry name" value="S_TKc"/>
    <property type="match status" value="1"/>
</dbReference>
<dbReference type="KEGG" id="hoh:Hoch_6663"/>